<dbReference type="SUPFAM" id="SSF51322">
    <property type="entry name" value="Cyanovirin-N"/>
    <property type="match status" value="1"/>
</dbReference>
<feature type="domain" description="Cyanovirin-N" evidence="2">
    <location>
        <begin position="47"/>
        <end position="82"/>
    </location>
</feature>
<dbReference type="InterPro" id="IPR036673">
    <property type="entry name" value="Cyanovirin-N_sf"/>
</dbReference>
<dbReference type="InterPro" id="IPR011058">
    <property type="entry name" value="Cyanovirin-N"/>
</dbReference>
<dbReference type="OrthoDB" id="4672515at2759"/>
<dbReference type="InParanoid" id="A0A166ACJ7"/>
<dbReference type="AlphaFoldDB" id="A0A166ACJ7"/>
<evidence type="ECO:0000256" key="1">
    <source>
        <dbReference type="SAM" id="SignalP"/>
    </source>
</evidence>
<evidence type="ECO:0000313" key="4">
    <source>
        <dbReference type="Proteomes" id="UP000077266"/>
    </source>
</evidence>
<proteinExistence type="predicted"/>
<organism evidence="3 4">
    <name type="scientific">Exidia glandulosa HHB12029</name>
    <dbReference type="NCBI Taxonomy" id="1314781"/>
    <lineage>
        <taxon>Eukaryota</taxon>
        <taxon>Fungi</taxon>
        <taxon>Dikarya</taxon>
        <taxon>Basidiomycota</taxon>
        <taxon>Agaricomycotina</taxon>
        <taxon>Agaricomycetes</taxon>
        <taxon>Auriculariales</taxon>
        <taxon>Exidiaceae</taxon>
        <taxon>Exidia</taxon>
    </lineage>
</organism>
<feature type="chain" id="PRO_5007870543" description="Cyanovirin-N domain-containing protein" evidence="1">
    <location>
        <begin position="21"/>
        <end position="84"/>
    </location>
</feature>
<name>A0A166ACJ7_EXIGL</name>
<evidence type="ECO:0000313" key="3">
    <source>
        <dbReference type="EMBL" id="KZV90639.1"/>
    </source>
</evidence>
<protein>
    <recommendedName>
        <fullName evidence="2">Cyanovirin-N domain-containing protein</fullName>
    </recommendedName>
</protein>
<dbReference type="Proteomes" id="UP000077266">
    <property type="component" value="Unassembled WGS sequence"/>
</dbReference>
<dbReference type="EMBL" id="KV426044">
    <property type="protein sequence ID" value="KZV90639.1"/>
    <property type="molecule type" value="Genomic_DNA"/>
</dbReference>
<reference evidence="3 4" key="1">
    <citation type="journal article" date="2016" name="Mol. Biol. Evol.">
        <title>Comparative Genomics of Early-Diverging Mushroom-Forming Fungi Provides Insights into the Origins of Lignocellulose Decay Capabilities.</title>
        <authorList>
            <person name="Nagy L.G."/>
            <person name="Riley R."/>
            <person name="Tritt A."/>
            <person name="Adam C."/>
            <person name="Daum C."/>
            <person name="Floudas D."/>
            <person name="Sun H."/>
            <person name="Yadav J.S."/>
            <person name="Pangilinan J."/>
            <person name="Larsson K.H."/>
            <person name="Matsuura K."/>
            <person name="Barry K."/>
            <person name="Labutti K."/>
            <person name="Kuo R."/>
            <person name="Ohm R.A."/>
            <person name="Bhattacharya S.S."/>
            <person name="Shirouzu T."/>
            <person name="Yoshinaga Y."/>
            <person name="Martin F.M."/>
            <person name="Grigoriev I.V."/>
            <person name="Hibbett D.S."/>
        </authorList>
    </citation>
    <scope>NUCLEOTIDE SEQUENCE [LARGE SCALE GENOMIC DNA]</scope>
    <source>
        <strain evidence="3 4">HHB12029</strain>
    </source>
</reference>
<evidence type="ECO:0000259" key="2">
    <source>
        <dbReference type="Pfam" id="PF08881"/>
    </source>
</evidence>
<feature type="signal peptide" evidence="1">
    <location>
        <begin position="1"/>
        <end position="20"/>
    </location>
</feature>
<gene>
    <name evidence="3" type="ORF">EXIGLDRAFT_770607</name>
</gene>
<dbReference type="Pfam" id="PF08881">
    <property type="entry name" value="CVNH"/>
    <property type="match status" value="1"/>
</dbReference>
<sequence>MMWHNLRLLSVLVLTVSVLAASDFADTCTILSLSQGSGGGATGRASTTIILNARCEDSAGVLRGTTIDLNRCFGNINGQITCGS</sequence>
<accession>A0A166ACJ7</accession>
<keyword evidence="4" id="KW-1185">Reference proteome</keyword>
<keyword evidence="1" id="KW-0732">Signal</keyword>
<dbReference type="Gene3D" id="2.30.60.10">
    <property type="entry name" value="Cyanovirin-N"/>
    <property type="match status" value="1"/>
</dbReference>